<dbReference type="InterPro" id="IPR003663">
    <property type="entry name" value="Sugar/inositol_transpt"/>
</dbReference>
<feature type="domain" description="Major facilitator superfamily (MFS) profile" evidence="7">
    <location>
        <begin position="24"/>
        <end position="467"/>
    </location>
</feature>
<dbReference type="InterPro" id="IPR045263">
    <property type="entry name" value="GLUT"/>
</dbReference>
<feature type="transmembrane region" description="Helical" evidence="6">
    <location>
        <begin position="72"/>
        <end position="92"/>
    </location>
</feature>
<dbReference type="InterPro" id="IPR020846">
    <property type="entry name" value="MFS_dom"/>
</dbReference>
<name>A0A6A4T6C9_SCOMX</name>
<comment type="caution">
    <text evidence="8">The sequence shown here is derived from an EMBL/GenBank/DDBJ whole genome shotgun (WGS) entry which is preliminary data.</text>
</comment>
<proteinExistence type="inferred from homology"/>
<dbReference type="GO" id="GO:0055056">
    <property type="term" value="F:D-glucose transmembrane transporter activity"/>
    <property type="evidence" value="ECO:0007669"/>
    <property type="project" value="TreeGrafter"/>
</dbReference>
<feature type="transmembrane region" description="Helical" evidence="6">
    <location>
        <begin position="413"/>
        <end position="433"/>
    </location>
</feature>
<comment type="subcellular location">
    <subcellularLocation>
        <location evidence="1">Membrane</location>
        <topology evidence="1">Multi-pass membrane protein</topology>
    </subcellularLocation>
</comment>
<gene>
    <name evidence="8" type="ORF">F2P81_010626</name>
</gene>
<evidence type="ECO:0000256" key="4">
    <source>
        <dbReference type="ARBA" id="ARBA00023136"/>
    </source>
</evidence>
<dbReference type="GO" id="GO:0005886">
    <property type="term" value="C:plasma membrane"/>
    <property type="evidence" value="ECO:0007669"/>
    <property type="project" value="TreeGrafter"/>
</dbReference>
<dbReference type="FunFam" id="1.20.1250.20:FF:000029">
    <property type="entry name" value="solute carrier family 2, facilitated glucose transporter member 4"/>
    <property type="match status" value="1"/>
</dbReference>
<feature type="transmembrane region" description="Helical" evidence="6">
    <location>
        <begin position="104"/>
        <end position="121"/>
    </location>
</feature>
<reference evidence="8 9" key="1">
    <citation type="submission" date="2019-06" db="EMBL/GenBank/DDBJ databases">
        <title>Draft genomes of female and male turbot (Scophthalmus maximus).</title>
        <authorList>
            <person name="Xu H."/>
            <person name="Xu X.-W."/>
            <person name="Shao C."/>
            <person name="Chen S."/>
        </authorList>
    </citation>
    <scope>NUCLEOTIDE SEQUENCE [LARGE SCALE GENOMIC DNA]</scope>
    <source>
        <strain evidence="8">Ysfricsl-2016a</strain>
        <tissue evidence="8">Blood</tissue>
    </source>
</reference>
<dbReference type="CDD" id="cd17432">
    <property type="entry name" value="MFS_GLUT_Class2"/>
    <property type="match status" value="1"/>
</dbReference>
<evidence type="ECO:0000256" key="6">
    <source>
        <dbReference type="SAM" id="Phobius"/>
    </source>
</evidence>
<dbReference type="GO" id="GO:0046323">
    <property type="term" value="P:D-glucose import"/>
    <property type="evidence" value="ECO:0007669"/>
    <property type="project" value="TreeGrafter"/>
</dbReference>
<dbReference type="EMBL" id="VEVO01000009">
    <property type="protein sequence ID" value="KAF0037752.1"/>
    <property type="molecule type" value="Genomic_DNA"/>
</dbReference>
<evidence type="ECO:0000313" key="8">
    <source>
        <dbReference type="EMBL" id="KAF0037752.1"/>
    </source>
</evidence>
<evidence type="ECO:0000256" key="3">
    <source>
        <dbReference type="ARBA" id="ARBA00022989"/>
    </source>
</evidence>
<dbReference type="PANTHER" id="PTHR23503:SF25">
    <property type="entry name" value="MAJOR FACILITATOR SUPERFAMILY (MFS) PROFILE DOMAIN-CONTAINING PROTEIN"/>
    <property type="match status" value="1"/>
</dbReference>
<dbReference type="InterPro" id="IPR005828">
    <property type="entry name" value="MFS_sugar_transport-like"/>
</dbReference>
<dbReference type="GO" id="GO:0070837">
    <property type="term" value="P:dehydroascorbic acid transport"/>
    <property type="evidence" value="ECO:0007669"/>
    <property type="project" value="TreeGrafter"/>
</dbReference>
<protein>
    <recommendedName>
        <fullName evidence="7">Major facilitator superfamily (MFS) profile domain-containing protein</fullName>
    </recommendedName>
</protein>
<dbReference type="AlphaFoldDB" id="A0A6A4T6C9"/>
<comment type="similarity">
    <text evidence="5">Belongs to the major facilitator superfamily. Sugar transporter (TC 2.A.1.1) family.</text>
</comment>
<dbReference type="InterPro" id="IPR036259">
    <property type="entry name" value="MFS_trans_sf"/>
</dbReference>
<keyword evidence="4 6" id="KW-0472">Membrane</keyword>
<evidence type="ECO:0000256" key="5">
    <source>
        <dbReference type="RuleBase" id="RU003346"/>
    </source>
</evidence>
<evidence type="ECO:0000313" key="9">
    <source>
        <dbReference type="Proteomes" id="UP000438429"/>
    </source>
</evidence>
<evidence type="ECO:0000256" key="1">
    <source>
        <dbReference type="ARBA" id="ARBA00004141"/>
    </source>
</evidence>
<dbReference type="SUPFAM" id="SSF103473">
    <property type="entry name" value="MFS general substrate transporter"/>
    <property type="match status" value="1"/>
</dbReference>
<organism evidence="8 9">
    <name type="scientific">Scophthalmus maximus</name>
    <name type="common">Turbot</name>
    <name type="synonym">Psetta maxima</name>
    <dbReference type="NCBI Taxonomy" id="52904"/>
    <lineage>
        <taxon>Eukaryota</taxon>
        <taxon>Metazoa</taxon>
        <taxon>Chordata</taxon>
        <taxon>Craniata</taxon>
        <taxon>Vertebrata</taxon>
        <taxon>Euteleostomi</taxon>
        <taxon>Actinopterygii</taxon>
        <taxon>Neopterygii</taxon>
        <taxon>Teleostei</taxon>
        <taxon>Neoteleostei</taxon>
        <taxon>Acanthomorphata</taxon>
        <taxon>Carangaria</taxon>
        <taxon>Pleuronectiformes</taxon>
        <taxon>Pleuronectoidei</taxon>
        <taxon>Scophthalmidae</taxon>
        <taxon>Scophthalmus</taxon>
    </lineage>
</organism>
<feature type="transmembrane region" description="Helical" evidence="6">
    <location>
        <begin position="195"/>
        <end position="216"/>
    </location>
</feature>
<dbReference type="Pfam" id="PF00083">
    <property type="entry name" value="Sugar_tr"/>
    <property type="match status" value="1"/>
</dbReference>
<evidence type="ECO:0000259" key="7">
    <source>
        <dbReference type="PROSITE" id="PS50850"/>
    </source>
</evidence>
<dbReference type="PANTHER" id="PTHR23503">
    <property type="entry name" value="SOLUTE CARRIER FAMILY 2"/>
    <property type="match status" value="1"/>
</dbReference>
<dbReference type="PRINTS" id="PR00171">
    <property type="entry name" value="SUGRTRNSPORT"/>
</dbReference>
<sequence>MAEELLSENDAKEGQLTKSLLAVAFLASFGSSMLYGFNLAVVNSPAQYIKDFYNESLVESYNWTPDEQNLTLLYSVTVSIFAIGGMTGALLVGKLVTRYGRKGTLVKSSVLVFIGGALMAFSRRCRLPSMVILGRYITGIHSGICLSVVPMYLGEIAPKSLRGFLGLIPSLHICLGVFIAQVLGLDDLLGKEEDWPLLLSLVVFPALVQVVLLPWFPESPRYLLIEKGNVHATISALKWFRKKGNIQAEVEEMQEEQRSLSSIQTYSVCGLLQDRCVRWQVITIVVLNIGMQLSGIDAIWFYTNEIFKNAGIQEPLIQYTTVGTGAIEVISGVLGCFTIERVGRRPLIIGGFLFMGICCAGITVSALFQTRLAFMRYISVGCVVGIIAGFCIGPAGVPFLITAELFKQSHRPAAYTVAGVLNWLSNFTIGFIFPFLEIATGPYCYLIFCAICFGVAIYTIFVIPETKNKTFMEISQMFAKKNNVLEEELTSNGHLKMALMNGYGTLGQRPHSCFRAGGFFLQSPDERAALSSPAGNFDCRLCTPPSDTEAFQRANCDPNEKSSAGGRREGKRVGFWGKTWNCVNSSQTH</sequence>
<feature type="transmembrane region" description="Helical" evidence="6">
    <location>
        <begin position="445"/>
        <end position="463"/>
    </location>
</feature>
<keyword evidence="5" id="KW-0813">Transport</keyword>
<dbReference type="PROSITE" id="PS50850">
    <property type="entry name" value="MFS"/>
    <property type="match status" value="1"/>
</dbReference>
<feature type="transmembrane region" description="Helical" evidence="6">
    <location>
        <begin position="347"/>
        <end position="368"/>
    </location>
</feature>
<dbReference type="NCBIfam" id="TIGR00879">
    <property type="entry name" value="SP"/>
    <property type="match status" value="1"/>
</dbReference>
<feature type="transmembrane region" description="Helical" evidence="6">
    <location>
        <begin position="20"/>
        <end position="42"/>
    </location>
</feature>
<feature type="transmembrane region" description="Helical" evidence="6">
    <location>
        <begin position="133"/>
        <end position="152"/>
    </location>
</feature>
<feature type="transmembrane region" description="Helical" evidence="6">
    <location>
        <begin position="374"/>
        <end position="401"/>
    </location>
</feature>
<dbReference type="Gene3D" id="1.20.1250.20">
    <property type="entry name" value="MFS general substrate transporter like domains"/>
    <property type="match status" value="1"/>
</dbReference>
<dbReference type="InterPro" id="IPR005829">
    <property type="entry name" value="Sugar_transporter_CS"/>
</dbReference>
<keyword evidence="2 6" id="KW-0812">Transmembrane</keyword>
<evidence type="ECO:0000256" key="2">
    <source>
        <dbReference type="ARBA" id="ARBA00022692"/>
    </source>
</evidence>
<accession>A0A6A4T6C9</accession>
<dbReference type="Proteomes" id="UP000438429">
    <property type="component" value="Unassembled WGS sequence"/>
</dbReference>
<keyword evidence="3 6" id="KW-1133">Transmembrane helix</keyword>
<feature type="transmembrane region" description="Helical" evidence="6">
    <location>
        <begin position="164"/>
        <end position="183"/>
    </location>
</feature>
<dbReference type="PROSITE" id="PS00217">
    <property type="entry name" value="SUGAR_TRANSPORT_2"/>
    <property type="match status" value="1"/>
</dbReference>